<organism evidence="3 4">
    <name type="scientific">Shimia abyssi</name>
    <dbReference type="NCBI Taxonomy" id="1662395"/>
    <lineage>
        <taxon>Bacteria</taxon>
        <taxon>Pseudomonadati</taxon>
        <taxon>Pseudomonadota</taxon>
        <taxon>Alphaproteobacteria</taxon>
        <taxon>Rhodobacterales</taxon>
        <taxon>Roseobacteraceae</taxon>
    </lineage>
</organism>
<proteinExistence type="inferred from homology"/>
<evidence type="ECO:0000259" key="2">
    <source>
        <dbReference type="Pfam" id="PF00582"/>
    </source>
</evidence>
<gene>
    <name evidence="3" type="ORF">CLV88_11232</name>
</gene>
<sequence>MHKHILIPVALDHEDLVQRKITTARKVLDDGGRITLLTILESIPGFVNEFVTIKESNHLSNRVKRALETAAGDASDILTQVTSGKPGVEVAEFARANAVDLIIIGSHSPHAKGYALGSTAARVARRAPCSVLILR</sequence>
<dbReference type="InterPro" id="IPR006015">
    <property type="entry name" value="Universal_stress_UspA"/>
</dbReference>
<dbReference type="Proteomes" id="UP000240418">
    <property type="component" value="Unassembled WGS sequence"/>
</dbReference>
<dbReference type="OrthoDB" id="9792500at2"/>
<dbReference type="PRINTS" id="PR01438">
    <property type="entry name" value="UNVRSLSTRESS"/>
</dbReference>
<keyword evidence="4" id="KW-1185">Reference proteome</keyword>
<dbReference type="AlphaFoldDB" id="A0A2P8F8S8"/>
<comment type="caution">
    <text evidence="3">The sequence shown here is derived from an EMBL/GenBank/DDBJ whole genome shotgun (WGS) entry which is preliminary data.</text>
</comment>
<accession>A0A2P8F8S8</accession>
<dbReference type="InterPro" id="IPR006016">
    <property type="entry name" value="UspA"/>
</dbReference>
<dbReference type="PANTHER" id="PTHR46268:SF6">
    <property type="entry name" value="UNIVERSAL STRESS PROTEIN UP12"/>
    <property type="match status" value="1"/>
</dbReference>
<reference evidence="3 4" key="1">
    <citation type="submission" date="2018-03" db="EMBL/GenBank/DDBJ databases">
        <title>Genomic Encyclopedia of Archaeal and Bacterial Type Strains, Phase II (KMG-II): from individual species to whole genera.</title>
        <authorList>
            <person name="Goeker M."/>
        </authorList>
    </citation>
    <scope>NUCLEOTIDE SEQUENCE [LARGE SCALE GENOMIC DNA]</scope>
    <source>
        <strain evidence="3 4">DSM 100673</strain>
    </source>
</reference>
<evidence type="ECO:0000256" key="1">
    <source>
        <dbReference type="ARBA" id="ARBA00008791"/>
    </source>
</evidence>
<dbReference type="InterPro" id="IPR014729">
    <property type="entry name" value="Rossmann-like_a/b/a_fold"/>
</dbReference>
<protein>
    <submittedName>
        <fullName evidence="3">Nucleotide-binding universal stress UspA family protein</fullName>
    </submittedName>
</protein>
<evidence type="ECO:0000313" key="4">
    <source>
        <dbReference type="Proteomes" id="UP000240418"/>
    </source>
</evidence>
<dbReference type="CDD" id="cd00293">
    <property type="entry name" value="USP-like"/>
    <property type="match status" value="1"/>
</dbReference>
<dbReference type="PANTHER" id="PTHR46268">
    <property type="entry name" value="STRESS RESPONSE PROTEIN NHAX"/>
    <property type="match status" value="1"/>
</dbReference>
<evidence type="ECO:0000313" key="3">
    <source>
        <dbReference type="EMBL" id="PSL18108.1"/>
    </source>
</evidence>
<dbReference type="Pfam" id="PF00582">
    <property type="entry name" value="Usp"/>
    <property type="match status" value="1"/>
</dbReference>
<name>A0A2P8F8S8_9RHOB</name>
<dbReference type="EMBL" id="PYGJ01000012">
    <property type="protein sequence ID" value="PSL18108.1"/>
    <property type="molecule type" value="Genomic_DNA"/>
</dbReference>
<dbReference type="Gene3D" id="3.40.50.620">
    <property type="entry name" value="HUPs"/>
    <property type="match status" value="1"/>
</dbReference>
<dbReference type="RefSeq" id="WP_106609442.1">
    <property type="nucleotide sequence ID" value="NZ_PYGJ01000012.1"/>
</dbReference>
<comment type="similarity">
    <text evidence="1">Belongs to the universal stress protein A family.</text>
</comment>
<dbReference type="SUPFAM" id="SSF52402">
    <property type="entry name" value="Adenine nucleotide alpha hydrolases-like"/>
    <property type="match status" value="1"/>
</dbReference>
<feature type="domain" description="UspA" evidence="2">
    <location>
        <begin position="1"/>
        <end position="135"/>
    </location>
</feature>